<name>A0A0E9SSZ3_ANGAN</name>
<accession>A0A0E9SSZ3</accession>
<reference evidence="1" key="2">
    <citation type="journal article" date="2015" name="Fish Shellfish Immunol.">
        <title>Early steps in the European eel (Anguilla anguilla)-Vibrio vulnificus interaction in the gills: Role of the RtxA13 toxin.</title>
        <authorList>
            <person name="Callol A."/>
            <person name="Pajuelo D."/>
            <person name="Ebbesson L."/>
            <person name="Teles M."/>
            <person name="MacKenzie S."/>
            <person name="Amaro C."/>
        </authorList>
    </citation>
    <scope>NUCLEOTIDE SEQUENCE</scope>
</reference>
<proteinExistence type="predicted"/>
<dbReference type="EMBL" id="GBXM01064914">
    <property type="protein sequence ID" value="JAH43663.1"/>
    <property type="molecule type" value="Transcribed_RNA"/>
</dbReference>
<organism evidence="1">
    <name type="scientific">Anguilla anguilla</name>
    <name type="common">European freshwater eel</name>
    <name type="synonym">Muraena anguilla</name>
    <dbReference type="NCBI Taxonomy" id="7936"/>
    <lineage>
        <taxon>Eukaryota</taxon>
        <taxon>Metazoa</taxon>
        <taxon>Chordata</taxon>
        <taxon>Craniata</taxon>
        <taxon>Vertebrata</taxon>
        <taxon>Euteleostomi</taxon>
        <taxon>Actinopterygii</taxon>
        <taxon>Neopterygii</taxon>
        <taxon>Teleostei</taxon>
        <taxon>Anguilliformes</taxon>
        <taxon>Anguillidae</taxon>
        <taxon>Anguilla</taxon>
    </lineage>
</organism>
<reference evidence="1" key="1">
    <citation type="submission" date="2014-11" db="EMBL/GenBank/DDBJ databases">
        <authorList>
            <person name="Amaro Gonzalez C."/>
        </authorList>
    </citation>
    <scope>NUCLEOTIDE SEQUENCE</scope>
</reference>
<dbReference type="AlphaFoldDB" id="A0A0E9SSZ3"/>
<sequence length="47" mass="5655">MIQLLFLDKFYKKKKDFLGSEKLCALRPWLFKVLPSFFSPTQFLTHC</sequence>
<protein>
    <submittedName>
        <fullName evidence="1">Uncharacterized protein</fullName>
    </submittedName>
</protein>
<evidence type="ECO:0000313" key="1">
    <source>
        <dbReference type="EMBL" id="JAH43663.1"/>
    </source>
</evidence>